<evidence type="ECO:0000256" key="8">
    <source>
        <dbReference type="ARBA" id="ARBA00023326"/>
    </source>
</evidence>
<evidence type="ECO:0000256" key="4">
    <source>
        <dbReference type="ARBA" id="ARBA00022651"/>
    </source>
</evidence>
<dbReference type="AlphaFoldDB" id="A0A2B7Y768"/>
<keyword evidence="7 11" id="KW-0119">Carbohydrate metabolism</keyword>
<keyword evidence="3 11" id="KW-0964">Secreted</keyword>
<dbReference type="GO" id="GO:0030600">
    <property type="term" value="F:feruloyl esterase activity"/>
    <property type="evidence" value="ECO:0007669"/>
    <property type="project" value="UniProtKB-UniRule"/>
</dbReference>
<evidence type="ECO:0000256" key="1">
    <source>
        <dbReference type="ARBA" id="ARBA00004613"/>
    </source>
</evidence>
<gene>
    <name evidence="12" type="ORF">AJ79_01605</name>
</gene>
<evidence type="ECO:0000256" key="6">
    <source>
        <dbReference type="ARBA" id="ARBA00022801"/>
    </source>
</evidence>
<dbReference type="InterPro" id="IPR043595">
    <property type="entry name" value="FaeB/C/D"/>
</dbReference>
<evidence type="ECO:0000313" key="12">
    <source>
        <dbReference type="EMBL" id="PGH16732.1"/>
    </source>
</evidence>
<comment type="caution">
    <text evidence="12">The sequence shown here is derived from an EMBL/GenBank/DDBJ whole genome shotgun (WGS) entry which is preliminary data.</text>
</comment>
<evidence type="ECO:0000256" key="3">
    <source>
        <dbReference type="ARBA" id="ARBA00022525"/>
    </source>
</evidence>
<keyword evidence="8 11" id="KW-0624">Polysaccharide degradation</keyword>
<feature type="chain" id="PRO_5027139246" description="Feruloyl esterase C" evidence="11">
    <location>
        <begin position="31"/>
        <end position="319"/>
    </location>
</feature>
<evidence type="ECO:0000256" key="9">
    <source>
        <dbReference type="ARBA" id="ARBA00025250"/>
    </source>
</evidence>
<dbReference type="EC" id="3.1.1.73" evidence="11"/>
<evidence type="ECO:0000256" key="5">
    <source>
        <dbReference type="ARBA" id="ARBA00022729"/>
    </source>
</evidence>
<keyword evidence="5 11" id="KW-0732">Signal</keyword>
<feature type="signal peptide" evidence="11">
    <location>
        <begin position="1"/>
        <end position="30"/>
    </location>
</feature>
<dbReference type="STRING" id="1447875.A0A2B7Y768"/>
<dbReference type="PANTHER" id="PTHR38050:SF1">
    <property type="entry name" value="FERULOYL ESTERASE C"/>
    <property type="match status" value="1"/>
</dbReference>
<dbReference type="GO" id="GO:0005576">
    <property type="term" value="C:extracellular region"/>
    <property type="evidence" value="ECO:0007669"/>
    <property type="project" value="UniProtKB-SubCell"/>
</dbReference>
<sequence>MHISFQNHISLTTPALLALTLLQAIPILAASAGCGQPPSLINGVNSIAVNGRVRNYMLQLPKNYDPNHPHRVVFTFHPMGATMSDIASGSLVEEGVWAYFGLQRKATAATAKSTSTASPCSPGSSSCSKETTNNSTSTIFVAPQGLNNAWRNQVNEDIIFITHLLAALESSLCIDPTLHFATGFSFGGAMTYSIACSLDFRAVAVLSGGAISGCEGGTRPVSYLGVHGVRDRSLPITAGRAMRDRFVRNNGCEAGDALEPAAGSLTHIKTSYKGCAAGRQVVWIAFDGGHNPAPVDGSLERSGSSYVVDETWAFFEQFG</sequence>
<dbReference type="EMBL" id="PDNB01000015">
    <property type="protein sequence ID" value="PGH16732.1"/>
    <property type="molecule type" value="Genomic_DNA"/>
</dbReference>
<dbReference type="ESTHER" id="9euro-a0a2b7y768">
    <property type="family name" value="FaeC"/>
</dbReference>
<name>A0A2B7Y768_9EURO</name>
<reference evidence="12 13" key="1">
    <citation type="submission" date="2017-10" db="EMBL/GenBank/DDBJ databases">
        <title>Comparative genomics in systemic dimorphic fungi from Ajellomycetaceae.</title>
        <authorList>
            <person name="Munoz J.F."/>
            <person name="Mcewen J.G."/>
            <person name="Clay O.K."/>
            <person name="Cuomo C.A."/>
        </authorList>
    </citation>
    <scope>NUCLEOTIDE SEQUENCE [LARGE SCALE GENOMIC DNA]</scope>
    <source>
        <strain evidence="12 13">UAMH5409</strain>
    </source>
</reference>
<keyword evidence="6 11" id="KW-0378">Hydrolase</keyword>
<protein>
    <recommendedName>
        <fullName evidence="11">Feruloyl esterase C</fullName>
        <ecNumber evidence="11">3.1.1.73</ecNumber>
    </recommendedName>
    <alternativeName>
        <fullName evidence="11">Ferulic acid esterase C</fullName>
    </alternativeName>
</protein>
<dbReference type="Gene3D" id="3.40.50.1820">
    <property type="entry name" value="alpha/beta hydrolase"/>
    <property type="match status" value="1"/>
</dbReference>
<comment type="catalytic activity">
    <reaction evidence="10 11">
        <text>feruloyl-polysaccharide + H2O = ferulate + polysaccharide.</text>
        <dbReference type="EC" id="3.1.1.73"/>
    </reaction>
</comment>
<dbReference type="SUPFAM" id="SSF53474">
    <property type="entry name" value="alpha/beta-Hydrolases"/>
    <property type="match status" value="1"/>
</dbReference>
<evidence type="ECO:0000256" key="10">
    <source>
        <dbReference type="ARBA" id="ARBA00034075"/>
    </source>
</evidence>
<comment type="function">
    <text evidence="9 11">Involved in degradation of plant cell walls. Hydrolyzes the feruloyl-arabinose ester bond in arabinoxylans, and the feruloyl-galactose ester bond in pectin. Active against paranitrophenyl-acetate, methyl ferulate and wheat arabinoxylan.</text>
</comment>
<evidence type="ECO:0000256" key="2">
    <source>
        <dbReference type="ARBA" id="ARBA00010278"/>
    </source>
</evidence>
<dbReference type="Proteomes" id="UP000223968">
    <property type="component" value="Unassembled WGS sequence"/>
</dbReference>
<organism evidence="12 13">
    <name type="scientific">Helicocarpus griseus UAMH5409</name>
    <dbReference type="NCBI Taxonomy" id="1447875"/>
    <lineage>
        <taxon>Eukaryota</taxon>
        <taxon>Fungi</taxon>
        <taxon>Dikarya</taxon>
        <taxon>Ascomycota</taxon>
        <taxon>Pezizomycotina</taxon>
        <taxon>Eurotiomycetes</taxon>
        <taxon>Eurotiomycetidae</taxon>
        <taxon>Onygenales</taxon>
        <taxon>Ajellomycetaceae</taxon>
        <taxon>Helicocarpus</taxon>
    </lineage>
</organism>
<keyword evidence="13" id="KW-1185">Reference proteome</keyword>
<dbReference type="InterPro" id="IPR029058">
    <property type="entry name" value="AB_hydrolase_fold"/>
</dbReference>
<evidence type="ECO:0000256" key="7">
    <source>
        <dbReference type="ARBA" id="ARBA00023277"/>
    </source>
</evidence>
<proteinExistence type="inferred from homology"/>
<evidence type="ECO:0000313" key="13">
    <source>
        <dbReference type="Proteomes" id="UP000223968"/>
    </source>
</evidence>
<dbReference type="PANTHER" id="PTHR38050">
    <property type="match status" value="1"/>
</dbReference>
<comment type="similarity">
    <text evidence="2 11">Belongs to the faeC family.</text>
</comment>
<dbReference type="OrthoDB" id="424610at2759"/>
<keyword evidence="4 11" id="KW-0858">Xylan degradation</keyword>
<evidence type="ECO:0000256" key="11">
    <source>
        <dbReference type="RuleBase" id="RU367094"/>
    </source>
</evidence>
<dbReference type="GO" id="GO:0045493">
    <property type="term" value="P:xylan catabolic process"/>
    <property type="evidence" value="ECO:0007669"/>
    <property type="project" value="UniProtKB-UniRule"/>
</dbReference>
<comment type="subcellular location">
    <subcellularLocation>
        <location evidence="1 11">Secreted</location>
    </subcellularLocation>
</comment>
<accession>A0A2B7Y768</accession>